<proteinExistence type="predicted"/>
<accession>A0A915LN86</accession>
<dbReference type="PANTHER" id="PTHR45857">
    <property type="entry name" value="FORMIN-LIKE PROTEIN"/>
    <property type="match status" value="1"/>
</dbReference>
<reference evidence="4" key="1">
    <citation type="submission" date="2022-11" db="UniProtKB">
        <authorList>
            <consortium name="WormBaseParasite"/>
        </authorList>
    </citation>
    <scope>IDENTIFICATION</scope>
</reference>
<feature type="coiled-coil region" evidence="1">
    <location>
        <begin position="57"/>
        <end position="116"/>
    </location>
</feature>
<name>A0A915LN86_MELJA</name>
<dbReference type="InterPro" id="IPR010472">
    <property type="entry name" value="FH3_dom"/>
</dbReference>
<evidence type="ECO:0000256" key="1">
    <source>
        <dbReference type="SAM" id="Coils"/>
    </source>
</evidence>
<dbReference type="InterPro" id="IPR043592">
    <property type="entry name" value="FMNL_animal"/>
</dbReference>
<evidence type="ECO:0000313" key="3">
    <source>
        <dbReference type="Proteomes" id="UP000887561"/>
    </source>
</evidence>
<dbReference type="GO" id="GO:0030866">
    <property type="term" value="P:cortical actin cytoskeleton organization"/>
    <property type="evidence" value="ECO:0007669"/>
    <property type="project" value="TreeGrafter"/>
</dbReference>
<feature type="domain" description="Formin FH3" evidence="2">
    <location>
        <begin position="1"/>
        <end position="100"/>
    </location>
</feature>
<sequence length="160" mass="17590">MVHSSSDMNQRVALQYEFTIFGLDRHLEQLSSEYSESEFLLNHINLYWNNCIDVDLLHDKSIKCDELEGDIQALQANNSRQKEEFQQLQADCYVQIAQLNAQLKKLISQQAAAQQAASVATATAVVTQSSPAALASTNNIATSTNNVSGALSKQTLAGEQ</sequence>
<dbReference type="InterPro" id="IPR016024">
    <property type="entry name" value="ARM-type_fold"/>
</dbReference>
<dbReference type="AlphaFoldDB" id="A0A915LN86"/>
<dbReference type="GO" id="GO:0008360">
    <property type="term" value="P:regulation of cell shape"/>
    <property type="evidence" value="ECO:0007669"/>
    <property type="project" value="TreeGrafter"/>
</dbReference>
<evidence type="ECO:0000259" key="2">
    <source>
        <dbReference type="Pfam" id="PF06367"/>
    </source>
</evidence>
<dbReference type="SUPFAM" id="SSF48371">
    <property type="entry name" value="ARM repeat"/>
    <property type="match status" value="1"/>
</dbReference>
<dbReference type="WBParaSite" id="scaffold15128_cov387.g17764">
    <property type="protein sequence ID" value="scaffold15128_cov387.g17764"/>
    <property type="gene ID" value="scaffold15128_cov387.g17764"/>
</dbReference>
<dbReference type="PANTHER" id="PTHR45857:SF4">
    <property type="entry name" value="FORMIN-LIKE PROTEIN"/>
    <property type="match status" value="1"/>
</dbReference>
<evidence type="ECO:0000313" key="4">
    <source>
        <dbReference type="WBParaSite" id="scaffold15128_cov387.g17764"/>
    </source>
</evidence>
<dbReference type="GO" id="GO:0005829">
    <property type="term" value="C:cytosol"/>
    <property type="evidence" value="ECO:0007669"/>
    <property type="project" value="TreeGrafter"/>
</dbReference>
<dbReference type="Pfam" id="PF06367">
    <property type="entry name" value="Drf_FH3"/>
    <property type="match status" value="1"/>
</dbReference>
<protein>
    <submittedName>
        <fullName evidence="4">Formin FH3 domain-containing protein</fullName>
    </submittedName>
</protein>
<organism evidence="3 4">
    <name type="scientific">Meloidogyne javanica</name>
    <name type="common">Root-knot nematode worm</name>
    <dbReference type="NCBI Taxonomy" id="6303"/>
    <lineage>
        <taxon>Eukaryota</taxon>
        <taxon>Metazoa</taxon>
        <taxon>Ecdysozoa</taxon>
        <taxon>Nematoda</taxon>
        <taxon>Chromadorea</taxon>
        <taxon>Rhabditida</taxon>
        <taxon>Tylenchina</taxon>
        <taxon>Tylenchomorpha</taxon>
        <taxon>Tylenchoidea</taxon>
        <taxon>Meloidogynidae</taxon>
        <taxon>Meloidogyninae</taxon>
        <taxon>Meloidogyne</taxon>
        <taxon>Meloidogyne incognita group</taxon>
    </lineage>
</organism>
<keyword evidence="3" id="KW-1185">Reference proteome</keyword>
<keyword evidence="1" id="KW-0175">Coiled coil</keyword>
<dbReference type="GO" id="GO:0051015">
    <property type="term" value="F:actin filament binding"/>
    <property type="evidence" value="ECO:0007669"/>
    <property type="project" value="TreeGrafter"/>
</dbReference>
<dbReference type="Proteomes" id="UP000887561">
    <property type="component" value="Unplaced"/>
</dbReference>
<dbReference type="GO" id="GO:0016477">
    <property type="term" value="P:cell migration"/>
    <property type="evidence" value="ECO:0007669"/>
    <property type="project" value="TreeGrafter"/>
</dbReference>